<sequence>MSITNSESPPSKKKEADWNNNLTSFSFSFLFISCISSFLRPRLTTPIPVSDFEPARVRRCRFKIFSLLFFFLEIFFLVIVPFGA</sequence>
<dbReference type="AlphaFoldDB" id="A0A8A1LGQ2"/>
<name>A0A8A1LGQ2_AJEC8</name>
<keyword evidence="1" id="KW-0812">Transmembrane</keyword>
<accession>A0A8A1LGQ2</accession>
<dbReference type="VEuPathDB" id="FungiDB:I7I53_08414"/>
<keyword evidence="1" id="KW-0472">Membrane</keyword>
<dbReference type="EMBL" id="CP069103">
    <property type="protein sequence ID" value="QSS52690.1"/>
    <property type="molecule type" value="Genomic_DNA"/>
</dbReference>
<evidence type="ECO:0008006" key="4">
    <source>
        <dbReference type="Google" id="ProtNLM"/>
    </source>
</evidence>
<evidence type="ECO:0000256" key="1">
    <source>
        <dbReference type="SAM" id="Phobius"/>
    </source>
</evidence>
<dbReference type="Proteomes" id="UP000663419">
    <property type="component" value="Chromosome 2"/>
</dbReference>
<gene>
    <name evidence="2" type="ORF">I7I53_08414</name>
</gene>
<reference evidence="2" key="1">
    <citation type="submission" date="2021-01" db="EMBL/GenBank/DDBJ databases">
        <title>Chromosome-level genome assembly of a human fungal pathogen reveals clustering of transcriptionally co-regulated genes.</title>
        <authorList>
            <person name="Voorhies M."/>
            <person name="Cohen S."/>
            <person name="Shea T.P."/>
            <person name="Petrus S."/>
            <person name="Munoz J.F."/>
            <person name="Poplawski S."/>
            <person name="Goldman W.E."/>
            <person name="Michael T."/>
            <person name="Cuomo C.A."/>
            <person name="Sil A."/>
            <person name="Beyhan S."/>
        </authorList>
    </citation>
    <scope>NUCLEOTIDE SEQUENCE</scope>
    <source>
        <strain evidence="2">H88</strain>
    </source>
</reference>
<protein>
    <recommendedName>
        <fullName evidence="4">Transmembrane protein</fullName>
    </recommendedName>
</protein>
<feature type="transmembrane region" description="Helical" evidence="1">
    <location>
        <begin position="20"/>
        <end position="39"/>
    </location>
</feature>
<evidence type="ECO:0000313" key="2">
    <source>
        <dbReference type="EMBL" id="QSS52690.1"/>
    </source>
</evidence>
<keyword evidence="1" id="KW-1133">Transmembrane helix</keyword>
<proteinExistence type="predicted"/>
<feature type="transmembrane region" description="Helical" evidence="1">
    <location>
        <begin position="60"/>
        <end position="82"/>
    </location>
</feature>
<organism evidence="2 3">
    <name type="scientific">Ajellomyces capsulatus (strain H88)</name>
    <name type="common">Darling's disease fungus</name>
    <name type="synonym">Histoplasma capsulatum</name>
    <dbReference type="NCBI Taxonomy" id="544711"/>
    <lineage>
        <taxon>Eukaryota</taxon>
        <taxon>Fungi</taxon>
        <taxon>Dikarya</taxon>
        <taxon>Ascomycota</taxon>
        <taxon>Pezizomycotina</taxon>
        <taxon>Eurotiomycetes</taxon>
        <taxon>Eurotiomycetidae</taxon>
        <taxon>Onygenales</taxon>
        <taxon>Ajellomycetaceae</taxon>
        <taxon>Histoplasma</taxon>
    </lineage>
</organism>
<evidence type="ECO:0000313" key="3">
    <source>
        <dbReference type="Proteomes" id="UP000663419"/>
    </source>
</evidence>